<reference evidence="20" key="1">
    <citation type="submission" date="2019-12" db="EMBL/GenBank/DDBJ databases">
        <title>Mycobacterium spongiae sp. nov.</title>
        <authorList>
            <person name="Stinear T."/>
        </authorList>
    </citation>
    <scope>NUCLEOTIDE SEQUENCE</scope>
    <source>
        <strain evidence="20">FSD4b-SM</strain>
    </source>
</reference>
<evidence type="ECO:0000256" key="9">
    <source>
        <dbReference type="ARBA" id="ARBA00022679"/>
    </source>
</evidence>
<evidence type="ECO:0000256" key="12">
    <source>
        <dbReference type="ARBA" id="ARBA00022989"/>
    </source>
</evidence>
<feature type="transmembrane region" description="Helical" evidence="19">
    <location>
        <begin position="136"/>
        <end position="155"/>
    </location>
</feature>
<evidence type="ECO:0000256" key="10">
    <source>
        <dbReference type="ARBA" id="ARBA00022692"/>
    </source>
</evidence>
<dbReference type="RefSeq" id="WP_211695578.1">
    <property type="nucleotide sequence ID" value="NZ_CP046600.1"/>
</dbReference>
<comment type="subcellular location">
    <subcellularLocation>
        <location evidence="2 19">Cell membrane</location>
        <topology evidence="2 19">Multi-pass membrane protein</topology>
    </subcellularLocation>
</comment>
<evidence type="ECO:0000256" key="19">
    <source>
        <dbReference type="HAMAP-Rule" id="MF_00719"/>
    </source>
</evidence>
<feature type="transmembrane region" description="Helical" evidence="19">
    <location>
        <begin position="32"/>
        <end position="55"/>
    </location>
</feature>
<feature type="transmembrane region" description="Helical" evidence="19">
    <location>
        <begin position="199"/>
        <end position="218"/>
    </location>
</feature>
<keyword evidence="13 19" id="KW-0472">Membrane</keyword>
<dbReference type="Pfam" id="PF02654">
    <property type="entry name" value="CobS"/>
    <property type="match status" value="1"/>
</dbReference>
<dbReference type="KEGG" id="mspg:F6B93_13680"/>
<dbReference type="Proteomes" id="UP000682202">
    <property type="component" value="Chromosome"/>
</dbReference>
<evidence type="ECO:0000256" key="5">
    <source>
        <dbReference type="ARBA" id="ARBA00013200"/>
    </source>
</evidence>
<dbReference type="NCBIfam" id="NF001279">
    <property type="entry name" value="PRK00235.2-1"/>
    <property type="match status" value="1"/>
</dbReference>
<feature type="transmembrane region" description="Helical" evidence="19">
    <location>
        <begin position="230"/>
        <end position="250"/>
    </location>
</feature>
<evidence type="ECO:0000256" key="16">
    <source>
        <dbReference type="ARBA" id="ARBA00032853"/>
    </source>
</evidence>
<evidence type="ECO:0000256" key="7">
    <source>
        <dbReference type="ARBA" id="ARBA00022475"/>
    </source>
</evidence>
<sequence length="252" mass="24834">MMRSLAAAFAFETVLPVPRAVAAPIGRGAMTALPVVGAVLGGLTAAITWAGTLAFGSSGSLPGLLAVAVLLVSTRGLHIDGVADTADGLGCYGPPQRALAVMRDGSTGPFGVAAVVLAITSQALAFSALGSAGIRWVPGIVVAIVAGRVTAVLACRPSLPAAQGSTLGARVAGTQPTAVATAWLVVLVVVSLMASPRLWQGPVAVLLAVFGGTALVVHCARRFGGITGDVLGAAIELTTTISAVALAGMVRL</sequence>
<evidence type="ECO:0000313" key="21">
    <source>
        <dbReference type="Proteomes" id="UP000682202"/>
    </source>
</evidence>
<evidence type="ECO:0000256" key="18">
    <source>
        <dbReference type="ARBA" id="ARBA00049504"/>
    </source>
</evidence>
<evidence type="ECO:0000256" key="8">
    <source>
        <dbReference type="ARBA" id="ARBA00022573"/>
    </source>
</evidence>
<dbReference type="AlphaFoldDB" id="A0A975PXA8"/>
<dbReference type="GO" id="GO:0051073">
    <property type="term" value="F:adenosylcobinamide-GDP ribazoletransferase activity"/>
    <property type="evidence" value="ECO:0007669"/>
    <property type="project" value="UniProtKB-UniRule"/>
</dbReference>
<keyword evidence="12 19" id="KW-1133">Transmembrane helix</keyword>
<comment type="catalytic activity">
    <reaction evidence="17 19">
        <text>alpha-ribazole + adenosylcob(III)inamide-GDP = adenosylcob(III)alamin + GMP + H(+)</text>
        <dbReference type="Rhea" id="RHEA:16049"/>
        <dbReference type="ChEBI" id="CHEBI:10329"/>
        <dbReference type="ChEBI" id="CHEBI:15378"/>
        <dbReference type="ChEBI" id="CHEBI:18408"/>
        <dbReference type="ChEBI" id="CHEBI:58115"/>
        <dbReference type="ChEBI" id="CHEBI:60487"/>
        <dbReference type="EC" id="2.7.8.26"/>
    </reaction>
</comment>
<dbReference type="PANTHER" id="PTHR34148:SF1">
    <property type="entry name" value="ADENOSYLCOBINAMIDE-GDP RIBAZOLETRANSFERASE"/>
    <property type="match status" value="1"/>
</dbReference>
<comment type="function">
    <text evidence="14 19">Joins adenosylcobinamide-GDP and alpha-ribazole to generate adenosylcobalamin (Ado-cobalamin). Also synthesizes adenosylcobalamin 5'-phosphate from adenosylcobinamide-GDP and alpha-ribazole 5'-phosphate.</text>
</comment>
<name>A0A975PXA8_9MYCO</name>
<evidence type="ECO:0000256" key="14">
    <source>
        <dbReference type="ARBA" id="ARBA00025228"/>
    </source>
</evidence>
<accession>A0A975PXA8</accession>
<evidence type="ECO:0000256" key="11">
    <source>
        <dbReference type="ARBA" id="ARBA00022842"/>
    </source>
</evidence>
<dbReference type="GO" id="GO:0005886">
    <property type="term" value="C:plasma membrane"/>
    <property type="evidence" value="ECO:0007669"/>
    <property type="project" value="UniProtKB-SubCell"/>
</dbReference>
<gene>
    <name evidence="19" type="primary">cobS</name>
    <name evidence="20" type="ORF">F6B93_13680</name>
</gene>
<proteinExistence type="inferred from homology"/>
<dbReference type="EMBL" id="CP046600">
    <property type="protein sequence ID" value="QUR68005.1"/>
    <property type="molecule type" value="Genomic_DNA"/>
</dbReference>
<dbReference type="InterPro" id="IPR003805">
    <property type="entry name" value="CobS"/>
</dbReference>
<evidence type="ECO:0000313" key="20">
    <source>
        <dbReference type="EMBL" id="QUR68005.1"/>
    </source>
</evidence>
<keyword evidence="21" id="KW-1185">Reference proteome</keyword>
<comment type="catalytic activity">
    <reaction evidence="18 19">
        <text>alpha-ribazole 5'-phosphate + adenosylcob(III)inamide-GDP = adenosylcob(III)alamin 5'-phosphate + GMP + H(+)</text>
        <dbReference type="Rhea" id="RHEA:23560"/>
        <dbReference type="ChEBI" id="CHEBI:15378"/>
        <dbReference type="ChEBI" id="CHEBI:57918"/>
        <dbReference type="ChEBI" id="CHEBI:58115"/>
        <dbReference type="ChEBI" id="CHEBI:60487"/>
        <dbReference type="ChEBI" id="CHEBI:60493"/>
        <dbReference type="EC" id="2.7.8.26"/>
    </reaction>
</comment>
<evidence type="ECO:0000256" key="15">
    <source>
        <dbReference type="ARBA" id="ARBA00032605"/>
    </source>
</evidence>
<keyword evidence="9 19" id="KW-0808">Transferase</keyword>
<keyword evidence="7 19" id="KW-1003">Cell membrane</keyword>
<evidence type="ECO:0000256" key="6">
    <source>
        <dbReference type="ARBA" id="ARBA00015850"/>
    </source>
</evidence>
<comment type="pathway">
    <text evidence="3 19">Cofactor biosynthesis; adenosylcobalamin biosynthesis; adenosylcobalamin from cob(II)yrinate a,c-diamide: step 7/7.</text>
</comment>
<keyword evidence="10 19" id="KW-0812">Transmembrane</keyword>
<dbReference type="GO" id="GO:0009236">
    <property type="term" value="P:cobalamin biosynthetic process"/>
    <property type="evidence" value="ECO:0007669"/>
    <property type="project" value="UniProtKB-UniRule"/>
</dbReference>
<dbReference type="HAMAP" id="MF_00719">
    <property type="entry name" value="CobS"/>
    <property type="match status" value="1"/>
</dbReference>
<protein>
    <recommendedName>
        <fullName evidence="6 19">Adenosylcobinamide-GDP ribazoletransferase</fullName>
        <ecNumber evidence="5 19">2.7.8.26</ecNumber>
    </recommendedName>
    <alternativeName>
        <fullName evidence="16 19">Cobalamin synthase</fullName>
    </alternativeName>
    <alternativeName>
        <fullName evidence="15 19">Cobalamin-5'-phosphate synthase</fullName>
    </alternativeName>
</protein>
<dbReference type="PANTHER" id="PTHR34148">
    <property type="entry name" value="ADENOSYLCOBINAMIDE-GDP RIBAZOLETRANSFERASE"/>
    <property type="match status" value="1"/>
</dbReference>
<feature type="transmembrane region" description="Helical" evidence="19">
    <location>
        <begin position="167"/>
        <end position="193"/>
    </location>
</feature>
<evidence type="ECO:0000256" key="17">
    <source>
        <dbReference type="ARBA" id="ARBA00048623"/>
    </source>
</evidence>
<comment type="cofactor">
    <cofactor evidence="1 19">
        <name>Mg(2+)</name>
        <dbReference type="ChEBI" id="CHEBI:18420"/>
    </cofactor>
</comment>
<comment type="similarity">
    <text evidence="4 19">Belongs to the CobS family.</text>
</comment>
<organism evidence="20 21">
    <name type="scientific">Mycobacterium spongiae</name>
    <dbReference type="NCBI Taxonomy" id="886343"/>
    <lineage>
        <taxon>Bacteria</taxon>
        <taxon>Bacillati</taxon>
        <taxon>Actinomycetota</taxon>
        <taxon>Actinomycetes</taxon>
        <taxon>Mycobacteriales</taxon>
        <taxon>Mycobacteriaceae</taxon>
        <taxon>Mycobacterium</taxon>
    </lineage>
</organism>
<keyword evidence="8 19" id="KW-0169">Cobalamin biosynthesis</keyword>
<keyword evidence="11 19" id="KW-0460">Magnesium</keyword>
<evidence type="ECO:0000256" key="13">
    <source>
        <dbReference type="ARBA" id="ARBA00023136"/>
    </source>
</evidence>
<dbReference type="EC" id="2.7.8.26" evidence="5 19"/>
<dbReference type="GO" id="GO:0008818">
    <property type="term" value="F:cobalamin 5'-phosphate synthase activity"/>
    <property type="evidence" value="ECO:0007669"/>
    <property type="project" value="UniProtKB-UniRule"/>
</dbReference>
<evidence type="ECO:0000256" key="2">
    <source>
        <dbReference type="ARBA" id="ARBA00004651"/>
    </source>
</evidence>
<evidence type="ECO:0000256" key="1">
    <source>
        <dbReference type="ARBA" id="ARBA00001946"/>
    </source>
</evidence>
<evidence type="ECO:0000256" key="3">
    <source>
        <dbReference type="ARBA" id="ARBA00004663"/>
    </source>
</evidence>
<feature type="transmembrane region" description="Helical" evidence="19">
    <location>
        <begin position="110"/>
        <end position="130"/>
    </location>
</feature>
<evidence type="ECO:0000256" key="4">
    <source>
        <dbReference type="ARBA" id="ARBA00010561"/>
    </source>
</evidence>